<keyword evidence="3" id="KW-1185">Reference proteome</keyword>
<feature type="region of interest" description="Disordered" evidence="1">
    <location>
        <begin position="1"/>
        <end position="31"/>
    </location>
</feature>
<dbReference type="AlphaFoldDB" id="A0A395NTT4"/>
<accession>A0A395NTT4</accession>
<reference evidence="2 3" key="1">
    <citation type="journal article" date="2018" name="PLoS Pathog.">
        <title>Evolution of structural diversity of trichothecenes, a family of toxins produced by plant pathogenic and entomopathogenic fungi.</title>
        <authorList>
            <person name="Proctor R.H."/>
            <person name="McCormick S.P."/>
            <person name="Kim H.S."/>
            <person name="Cardoza R.E."/>
            <person name="Stanley A.M."/>
            <person name="Lindo L."/>
            <person name="Kelly A."/>
            <person name="Brown D.W."/>
            <person name="Lee T."/>
            <person name="Vaughan M.M."/>
            <person name="Alexander N.J."/>
            <person name="Busman M."/>
            <person name="Gutierrez S."/>
        </authorList>
    </citation>
    <scope>NUCLEOTIDE SEQUENCE [LARGE SCALE GENOMIC DNA]</scope>
    <source>
        <strain evidence="2 3">IBT 40837</strain>
    </source>
</reference>
<dbReference type="EMBL" id="PXOA01000160">
    <property type="protein sequence ID" value="RFU79408.1"/>
    <property type="molecule type" value="Genomic_DNA"/>
</dbReference>
<organism evidence="2 3">
    <name type="scientific">Trichoderma arundinaceum</name>
    <dbReference type="NCBI Taxonomy" id="490622"/>
    <lineage>
        <taxon>Eukaryota</taxon>
        <taxon>Fungi</taxon>
        <taxon>Dikarya</taxon>
        <taxon>Ascomycota</taxon>
        <taxon>Pezizomycotina</taxon>
        <taxon>Sordariomycetes</taxon>
        <taxon>Hypocreomycetidae</taxon>
        <taxon>Hypocreales</taxon>
        <taxon>Hypocreaceae</taxon>
        <taxon>Trichoderma</taxon>
    </lineage>
</organism>
<protein>
    <submittedName>
        <fullName evidence="2">Uncharacterized protein</fullName>
    </submittedName>
</protein>
<gene>
    <name evidence="2" type="ORF">TARUN_2863</name>
</gene>
<name>A0A395NTT4_TRIAR</name>
<dbReference type="Proteomes" id="UP000266272">
    <property type="component" value="Unassembled WGS sequence"/>
</dbReference>
<sequence length="156" mass="16677">MAQSHPARRGRDTGSGQGMYNVEPRHGRRCGPSLKLSKGIEYLGARYAMAIAVRVEEALQGGSGILEDGSTGCNERRRCFSSSIVVMPRGKVVSHPANAGSINNRKRDKRQKKEAAASGQGCVRKAAFGPFSSLLCPPRFPGDEAIAYHQSVACAC</sequence>
<feature type="region of interest" description="Disordered" evidence="1">
    <location>
        <begin position="95"/>
        <end position="118"/>
    </location>
</feature>
<evidence type="ECO:0000313" key="2">
    <source>
        <dbReference type="EMBL" id="RFU79408.1"/>
    </source>
</evidence>
<evidence type="ECO:0000256" key="1">
    <source>
        <dbReference type="SAM" id="MobiDB-lite"/>
    </source>
</evidence>
<proteinExistence type="predicted"/>
<evidence type="ECO:0000313" key="3">
    <source>
        <dbReference type="Proteomes" id="UP000266272"/>
    </source>
</evidence>
<comment type="caution">
    <text evidence="2">The sequence shown here is derived from an EMBL/GenBank/DDBJ whole genome shotgun (WGS) entry which is preliminary data.</text>
</comment>